<reference evidence="2 3" key="1">
    <citation type="submission" date="2020-01" db="EMBL/GenBank/DDBJ databases">
        <title>Pseudarthrobacter psychrotolerans sp. nov., isolated from antarctic soil.</title>
        <authorList>
            <person name="Shin Y."/>
            <person name="Park W."/>
        </authorList>
    </citation>
    <scope>NUCLEOTIDE SEQUENCE [LARGE SCALE GENOMIC DNA]</scope>
    <source>
        <strain evidence="2 3">YJ56</strain>
    </source>
</reference>
<evidence type="ECO:0000313" key="3">
    <source>
        <dbReference type="Proteomes" id="UP000464186"/>
    </source>
</evidence>
<keyword evidence="3" id="KW-1185">Reference proteome</keyword>
<dbReference type="Proteomes" id="UP000464186">
    <property type="component" value="Chromosome"/>
</dbReference>
<dbReference type="GO" id="GO:0008168">
    <property type="term" value="F:methyltransferase activity"/>
    <property type="evidence" value="ECO:0007669"/>
    <property type="project" value="UniProtKB-KW"/>
</dbReference>
<accession>A0A6P1NW87</accession>
<dbReference type="GO" id="GO:0032259">
    <property type="term" value="P:methylation"/>
    <property type="evidence" value="ECO:0007669"/>
    <property type="project" value="UniProtKB-KW"/>
</dbReference>
<dbReference type="SUPFAM" id="SSF53335">
    <property type="entry name" value="S-adenosyl-L-methionine-dependent methyltransferases"/>
    <property type="match status" value="1"/>
</dbReference>
<gene>
    <name evidence="2" type="ORF">GU243_17225</name>
</gene>
<dbReference type="KEGG" id="psey:GU243_17225"/>
<sequence>MINVVSDAYSRRAAEYVERFASMGAVHPSDRQLVATWADGIEGAVLDAGCGPGQWTNFLNEAGIPALGVDLVPEFIEHARVAYPGIPFRTGSLDALDVSTGTVGGVLAWYSLIHHEPDTIRIPLLEFSRVLSPGGALLIGFFDGHVVEKFDHAVVPAYQWPVSDLCDELVAAGFDVVETHARTTTGQRSHGAILALR</sequence>
<protein>
    <submittedName>
        <fullName evidence="2">Methyltransferase domain-containing protein</fullName>
    </submittedName>
</protein>
<dbReference type="CDD" id="cd02440">
    <property type="entry name" value="AdoMet_MTases"/>
    <property type="match status" value="1"/>
</dbReference>
<evidence type="ECO:0000259" key="1">
    <source>
        <dbReference type="Pfam" id="PF13649"/>
    </source>
</evidence>
<dbReference type="InterPro" id="IPR029063">
    <property type="entry name" value="SAM-dependent_MTases_sf"/>
</dbReference>
<dbReference type="EMBL" id="CP047898">
    <property type="protein sequence ID" value="QHK21161.1"/>
    <property type="molecule type" value="Genomic_DNA"/>
</dbReference>
<proteinExistence type="predicted"/>
<dbReference type="Gene3D" id="3.40.50.150">
    <property type="entry name" value="Vaccinia Virus protein VP39"/>
    <property type="match status" value="1"/>
</dbReference>
<name>A0A6P1NW87_9MICC</name>
<dbReference type="InterPro" id="IPR041698">
    <property type="entry name" value="Methyltransf_25"/>
</dbReference>
<organism evidence="2 3">
    <name type="scientific">Pseudarthrobacter psychrotolerans</name>
    <dbReference type="NCBI Taxonomy" id="2697569"/>
    <lineage>
        <taxon>Bacteria</taxon>
        <taxon>Bacillati</taxon>
        <taxon>Actinomycetota</taxon>
        <taxon>Actinomycetes</taxon>
        <taxon>Micrococcales</taxon>
        <taxon>Micrococcaceae</taxon>
        <taxon>Pseudarthrobacter</taxon>
    </lineage>
</organism>
<dbReference type="Pfam" id="PF13649">
    <property type="entry name" value="Methyltransf_25"/>
    <property type="match status" value="1"/>
</dbReference>
<feature type="domain" description="Methyltransferase" evidence="1">
    <location>
        <begin position="45"/>
        <end position="135"/>
    </location>
</feature>
<keyword evidence="2" id="KW-0489">Methyltransferase</keyword>
<keyword evidence="2" id="KW-0808">Transferase</keyword>
<dbReference type="AlphaFoldDB" id="A0A6P1NW87"/>
<evidence type="ECO:0000313" key="2">
    <source>
        <dbReference type="EMBL" id="QHK21161.1"/>
    </source>
</evidence>